<evidence type="ECO:0000313" key="3">
    <source>
        <dbReference type="Proteomes" id="UP000231632"/>
    </source>
</evidence>
<accession>A0A1L8CMZ7</accession>
<dbReference type="PROSITE" id="PS50905">
    <property type="entry name" value="FERRITIN_LIKE"/>
    <property type="match status" value="1"/>
</dbReference>
<evidence type="ECO:0000313" key="2">
    <source>
        <dbReference type="EMBL" id="GAV20199.1"/>
    </source>
</evidence>
<dbReference type="Pfam" id="PF02915">
    <property type="entry name" value="Rubrerythrin"/>
    <property type="match status" value="1"/>
</dbReference>
<dbReference type="AlphaFoldDB" id="A0A1L8CMZ7"/>
<feature type="domain" description="Ferritin-like diiron" evidence="1">
    <location>
        <begin position="50"/>
        <end position="194"/>
    </location>
</feature>
<dbReference type="GO" id="GO:0016491">
    <property type="term" value="F:oxidoreductase activity"/>
    <property type="evidence" value="ECO:0007669"/>
    <property type="project" value="InterPro"/>
</dbReference>
<dbReference type="Proteomes" id="UP000231632">
    <property type="component" value="Unassembled WGS sequence"/>
</dbReference>
<dbReference type="OrthoDB" id="5294059at2"/>
<dbReference type="InterPro" id="IPR009078">
    <property type="entry name" value="Ferritin-like_SF"/>
</dbReference>
<dbReference type="InterPro" id="IPR012347">
    <property type="entry name" value="Ferritin-like"/>
</dbReference>
<evidence type="ECO:0000259" key="1">
    <source>
        <dbReference type="PROSITE" id="PS50905"/>
    </source>
</evidence>
<protein>
    <submittedName>
        <fullName evidence="2">Rubrerythrin</fullName>
    </submittedName>
</protein>
<dbReference type="EMBL" id="BDFD01000008">
    <property type="protein sequence ID" value="GAV20199.1"/>
    <property type="molecule type" value="Genomic_DNA"/>
</dbReference>
<comment type="caution">
    <text evidence="2">The sequence shown here is derived from an EMBL/GenBank/DDBJ whole genome shotgun (WGS) entry which is preliminary data.</text>
</comment>
<dbReference type="GO" id="GO:0046872">
    <property type="term" value="F:metal ion binding"/>
    <property type="evidence" value="ECO:0007669"/>
    <property type="project" value="InterPro"/>
</dbReference>
<sequence length="242" mass="27677">MNSKVWESSACLWLFAALFGLFGHIAPLQAEEAETEKLQSAELQPEESKKPQYPETIAVLQMLYGGEVRARYRYLEFAKVAKADGHENIAYLFKAIAHSEAVHEKNFSRILESLGTKAATVDLSSIKIETTKENLKYATEVELSEIDTEYPRYIHRVSPEKHLVALEYINYAWEAERQHRELIKEIQSGTGMFFSMLLEHFRKNDSTYYVNQNCGATVTELPLDRCPICHKPLDTYIVVPAP</sequence>
<keyword evidence="3" id="KW-1185">Reference proteome</keyword>
<dbReference type="InterPro" id="IPR003251">
    <property type="entry name" value="Rr_diiron-bd_dom"/>
</dbReference>
<dbReference type="CDD" id="cd01041">
    <property type="entry name" value="Rubrerythrin"/>
    <property type="match status" value="1"/>
</dbReference>
<dbReference type="STRING" id="1921010.MMIC_P1163"/>
<dbReference type="PANTHER" id="PTHR33746">
    <property type="entry name" value="RUBRERYTHRIN"/>
    <property type="match status" value="1"/>
</dbReference>
<dbReference type="PANTHER" id="PTHR33746:SF4">
    <property type="entry name" value="RUBRERYTHRIN"/>
    <property type="match status" value="1"/>
</dbReference>
<reference evidence="2 3" key="1">
    <citation type="journal article" date="2017" name="Arch. Microbiol.">
        <title>Mariprofundus micogutta sp. nov., a novel iron-oxidizing zetaproteobacterium isolated from a deep-sea hydrothermal field at the Bayonnaise knoll of the Izu-Ogasawara arc, and a description of Mariprofundales ord. nov. and Zetaproteobacteria classis nov.</title>
        <authorList>
            <person name="Makita H."/>
            <person name="Tanaka E."/>
            <person name="Mitsunobu S."/>
            <person name="Miyazaki M."/>
            <person name="Nunoura T."/>
            <person name="Uematsu K."/>
            <person name="Takaki Y."/>
            <person name="Nishi S."/>
            <person name="Shimamura S."/>
            <person name="Takai K."/>
        </authorList>
    </citation>
    <scope>NUCLEOTIDE SEQUENCE [LARGE SCALE GENOMIC DNA]</scope>
    <source>
        <strain evidence="2 3">ET2</strain>
    </source>
</reference>
<name>A0A1L8CMZ7_9PROT</name>
<organism evidence="2 3">
    <name type="scientific">Mariprofundus micogutta</name>
    <dbReference type="NCBI Taxonomy" id="1921010"/>
    <lineage>
        <taxon>Bacteria</taxon>
        <taxon>Pseudomonadati</taxon>
        <taxon>Pseudomonadota</taxon>
        <taxon>Candidatius Mariprofundia</taxon>
        <taxon>Mariprofundales</taxon>
        <taxon>Mariprofundaceae</taxon>
        <taxon>Mariprofundus</taxon>
    </lineage>
</organism>
<proteinExistence type="predicted"/>
<dbReference type="RefSeq" id="WP_072659523.1">
    <property type="nucleotide sequence ID" value="NZ_BDFD01000008.1"/>
</dbReference>
<dbReference type="InterPro" id="IPR009040">
    <property type="entry name" value="Ferritin-like_diiron"/>
</dbReference>
<dbReference type="InterPro" id="IPR052753">
    <property type="entry name" value="Rbr2/Nigerythrin"/>
</dbReference>
<dbReference type="Gene3D" id="1.20.1260.10">
    <property type="match status" value="1"/>
</dbReference>
<dbReference type="SUPFAM" id="SSF47240">
    <property type="entry name" value="Ferritin-like"/>
    <property type="match status" value="1"/>
</dbReference>
<gene>
    <name evidence="2" type="ORF">MMIC_P1163</name>
</gene>